<dbReference type="OrthoDB" id="5030973at2759"/>
<keyword evidence="3" id="KW-1185">Reference proteome</keyword>
<feature type="region of interest" description="Disordered" evidence="1">
    <location>
        <begin position="1"/>
        <end position="31"/>
    </location>
</feature>
<evidence type="ECO:0000313" key="3">
    <source>
        <dbReference type="Proteomes" id="UP000566819"/>
    </source>
</evidence>
<proteinExistence type="predicted"/>
<name>A0A8H4VYW5_9HELO</name>
<organism evidence="2 3">
    <name type="scientific">Cudoniella acicularis</name>
    <dbReference type="NCBI Taxonomy" id="354080"/>
    <lineage>
        <taxon>Eukaryota</taxon>
        <taxon>Fungi</taxon>
        <taxon>Dikarya</taxon>
        <taxon>Ascomycota</taxon>
        <taxon>Pezizomycotina</taxon>
        <taxon>Leotiomycetes</taxon>
        <taxon>Helotiales</taxon>
        <taxon>Tricladiaceae</taxon>
        <taxon>Cudoniella</taxon>
    </lineage>
</organism>
<evidence type="ECO:0000313" key="2">
    <source>
        <dbReference type="EMBL" id="KAF4627853.1"/>
    </source>
</evidence>
<protein>
    <submittedName>
        <fullName evidence="2">Uncharacterized protein</fullName>
    </submittedName>
</protein>
<gene>
    <name evidence="2" type="ORF">G7Y89_g10297</name>
</gene>
<dbReference type="Proteomes" id="UP000566819">
    <property type="component" value="Unassembled WGS sequence"/>
</dbReference>
<sequence length="276" mass="31347">MEFSLELQPKAGQLRPQHNHPGESSTRENALEYDPDEKTLVNVRIDTVQYGLDNGKPAALIILRFIFKFRPAYKRIRNFHVNIEFRKQSGSGENTPHPKVIKLAPEELRGKIFTEERSNTLTAGGQLPLGPTGATLHVDEEMARKITREYELKLSGWKKSSDVATDNVVIWDCVEAKKAAKGVIPGYRGAIVVQYPANEHFFAVMRLDAERGIFNFDKNLFEYLNIFGRKEIDDLVIFDPEKPLGPQYPSLSDFKDVNLEDYIVLEPIKTLPPGYS</sequence>
<dbReference type="AlphaFoldDB" id="A0A8H4VYW5"/>
<accession>A0A8H4VYW5</accession>
<dbReference type="EMBL" id="JAAMPI010000900">
    <property type="protein sequence ID" value="KAF4627853.1"/>
    <property type="molecule type" value="Genomic_DNA"/>
</dbReference>
<reference evidence="2 3" key="1">
    <citation type="submission" date="2020-03" db="EMBL/GenBank/DDBJ databases">
        <title>Draft Genome Sequence of Cudoniella acicularis.</title>
        <authorList>
            <person name="Buettner E."/>
            <person name="Kellner H."/>
        </authorList>
    </citation>
    <scope>NUCLEOTIDE SEQUENCE [LARGE SCALE GENOMIC DNA]</scope>
    <source>
        <strain evidence="2 3">DSM 108380</strain>
    </source>
</reference>
<comment type="caution">
    <text evidence="2">The sequence shown here is derived from an EMBL/GenBank/DDBJ whole genome shotgun (WGS) entry which is preliminary data.</text>
</comment>
<evidence type="ECO:0000256" key="1">
    <source>
        <dbReference type="SAM" id="MobiDB-lite"/>
    </source>
</evidence>